<feature type="compositionally biased region" description="Basic and acidic residues" evidence="1">
    <location>
        <begin position="48"/>
        <end position="63"/>
    </location>
</feature>
<evidence type="ECO:0000256" key="2">
    <source>
        <dbReference type="SAM" id="Phobius"/>
    </source>
</evidence>
<keyword evidence="2" id="KW-0472">Membrane</keyword>
<name>A0ABT6C2X2_9MICO</name>
<dbReference type="RefSeq" id="WP_277190968.1">
    <property type="nucleotide sequence ID" value="NZ_JAROAV010000008.1"/>
</dbReference>
<accession>A0ABT6C2X2</accession>
<organism evidence="3 4">
    <name type="scientific">Luteipulveratus flavus</name>
    <dbReference type="NCBI Taxonomy" id="3031728"/>
    <lineage>
        <taxon>Bacteria</taxon>
        <taxon>Bacillati</taxon>
        <taxon>Actinomycetota</taxon>
        <taxon>Actinomycetes</taxon>
        <taxon>Micrococcales</taxon>
        <taxon>Dermacoccaceae</taxon>
        <taxon>Luteipulveratus</taxon>
    </lineage>
</organism>
<reference evidence="3 4" key="1">
    <citation type="submission" date="2023-03" db="EMBL/GenBank/DDBJ databases">
        <title>YIM 133296 draft genome.</title>
        <authorList>
            <person name="Xiong L."/>
        </authorList>
    </citation>
    <scope>NUCLEOTIDE SEQUENCE [LARGE SCALE GENOMIC DNA]</scope>
    <source>
        <strain evidence="3 4">YIM 133296</strain>
    </source>
</reference>
<protein>
    <submittedName>
        <fullName evidence="3">Uncharacterized protein</fullName>
    </submittedName>
</protein>
<evidence type="ECO:0000313" key="4">
    <source>
        <dbReference type="Proteomes" id="UP001528912"/>
    </source>
</evidence>
<keyword evidence="4" id="KW-1185">Reference proteome</keyword>
<evidence type="ECO:0000256" key="1">
    <source>
        <dbReference type="SAM" id="MobiDB-lite"/>
    </source>
</evidence>
<dbReference type="EMBL" id="JAROAV010000008">
    <property type="protein sequence ID" value="MDF8263197.1"/>
    <property type="molecule type" value="Genomic_DNA"/>
</dbReference>
<keyword evidence="2" id="KW-1133">Transmembrane helix</keyword>
<feature type="transmembrane region" description="Helical" evidence="2">
    <location>
        <begin position="12"/>
        <end position="32"/>
    </location>
</feature>
<feature type="region of interest" description="Disordered" evidence="1">
    <location>
        <begin position="48"/>
        <end position="75"/>
    </location>
</feature>
<comment type="caution">
    <text evidence="3">The sequence shown here is derived from an EMBL/GenBank/DDBJ whole genome shotgun (WGS) entry which is preliminary data.</text>
</comment>
<evidence type="ECO:0000313" key="3">
    <source>
        <dbReference type="EMBL" id="MDF8263197.1"/>
    </source>
</evidence>
<keyword evidence="2" id="KW-0812">Transmembrane</keyword>
<gene>
    <name evidence="3" type="ORF">P4R38_02905</name>
</gene>
<dbReference type="Proteomes" id="UP001528912">
    <property type="component" value="Unassembled WGS sequence"/>
</dbReference>
<proteinExistence type="predicted"/>
<sequence length="75" mass="7895">MGGSGEASTQVTAGLGGFVVLFCLAVACYFLFRGMNKRLRGVRYREEQQALEAERTAGEKEQGTDGGTPAGPASH</sequence>